<feature type="domain" description="Transcription elongation factor GreA/GreB C-terminal" evidence="1">
    <location>
        <begin position="53"/>
        <end position="128"/>
    </location>
</feature>
<dbReference type="GO" id="GO:0003677">
    <property type="term" value="F:DNA binding"/>
    <property type="evidence" value="ECO:0007669"/>
    <property type="project" value="InterPro"/>
</dbReference>
<evidence type="ECO:0000313" key="3">
    <source>
        <dbReference type="EMBL" id="GLK64639.1"/>
    </source>
</evidence>
<dbReference type="PANTHER" id="PTHR30437:SF5">
    <property type="entry name" value="REGULATOR OF NUCLEOSIDE DIPHOSPHATE KINASE"/>
    <property type="match status" value="1"/>
</dbReference>
<dbReference type="InterPro" id="IPR001437">
    <property type="entry name" value="Tscrpt_elong_fac_GreA/B_C"/>
</dbReference>
<name>A0AAD3NZZ7_9RHOB</name>
<dbReference type="AlphaFoldDB" id="A0AAD3NZZ7"/>
<dbReference type="Proteomes" id="UP001143349">
    <property type="component" value="Unassembled WGS sequence"/>
</dbReference>
<dbReference type="InterPro" id="IPR036953">
    <property type="entry name" value="GreA/GreB_C_sf"/>
</dbReference>
<gene>
    <name evidence="3" type="ORF">GCM10017635_21100</name>
</gene>
<keyword evidence="3" id="KW-0418">Kinase</keyword>
<dbReference type="Pfam" id="PF01272">
    <property type="entry name" value="GreA_GreB"/>
    <property type="match status" value="1"/>
</dbReference>
<dbReference type="SUPFAM" id="SSF54534">
    <property type="entry name" value="FKBP-like"/>
    <property type="match status" value="1"/>
</dbReference>
<dbReference type="RefSeq" id="WP_010396684.1">
    <property type="nucleotide sequence ID" value="NZ_BSFH01000029.1"/>
</dbReference>
<dbReference type="Pfam" id="PF14760">
    <property type="entry name" value="Rnk_N"/>
    <property type="match status" value="1"/>
</dbReference>
<dbReference type="EMBL" id="BSFH01000029">
    <property type="protein sequence ID" value="GLK64639.1"/>
    <property type="molecule type" value="Genomic_DNA"/>
</dbReference>
<evidence type="ECO:0000259" key="2">
    <source>
        <dbReference type="Pfam" id="PF14760"/>
    </source>
</evidence>
<reference evidence="3" key="2">
    <citation type="submission" date="2023-01" db="EMBL/GenBank/DDBJ databases">
        <authorList>
            <person name="Sun Q."/>
            <person name="Evtushenko L."/>
        </authorList>
    </citation>
    <scope>NUCLEOTIDE SEQUENCE</scope>
    <source>
        <strain evidence="3">VKM B-2222</strain>
    </source>
</reference>
<dbReference type="GO" id="GO:0032784">
    <property type="term" value="P:regulation of DNA-templated transcription elongation"/>
    <property type="evidence" value="ECO:0007669"/>
    <property type="project" value="InterPro"/>
</dbReference>
<sequence>MTRTSHPPVIIASETLERLERLAEAAMARNPDLADRLLTELSRAKVLPLERLPEDVAAIGSSVTFRDETMGRDQTVVLTWPEDADIAQGRASVLTPIGVALIGLKAGAQFSWDTRAGETREMTILSVSRADPVTPAA</sequence>
<organism evidence="3 4">
    <name type="scientific">Paracoccus kondratievae</name>
    <dbReference type="NCBI Taxonomy" id="135740"/>
    <lineage>
        <taxon>Bacteria</taxon>
        <taxon>Pseudomonadati</taxon>
        <taxon>Pseudomonadota</taxon>
        <taxon>Alphaproteobacteria</taxon>
        <taxon>Rhodobacterales</taxon>
        <taxon>Paracoccaceae</taxon>
        <taxon>Paracoccus</taxon>
    </lineage>
</organism>
<keyword evidence="4" id="KW-1185">Reference proteome</keyword>
<dbReference type="GO" id="GO:0016301">
    <property type="term" value="F:kinase activity"/>
    <property type="evidence" value="ECO:0007669"/>
    <property type="project" value="UniProtKB-KW"/>
</dbReference>
<dbReference type="InterPro" id="IPR023459">
    <property type="entry name" value="Tscrpt_elong_fac_GreA/B_fam"/>
</dbReference>
<dbReference type="Gene3D" id="3.10.50.30">
    <property type="entry name" value="Transcription elongation factor, GreA/GreB, C-terminal domain"/>
    <property type="match status" value="1"/>
</dbReference>
<dbReference type="NCBIfam" id="NF004396">
    <property type="entry name" value="PRK05753.1"/>
    <property type="match status" value="1"/>
</dbReference>
<feature type="domain" description="Regulator of nucleoside diphosphate kinase N-terminal" evidence="2">
    <location>
        <begin position="7"/>
        <end position="46"/>
    </location>
</feature>
<comment type="caution">
    <text evidence="3">The sequence shown here is derived from an EMBL/GenBank/DDBJ whole genome shotgun (WGS) entry which is preliminary data.</text>
</comment>
<dbReference type="PANTHER" id="PTHR30437">
    <property type="entry name" value="TRANSCRIPTION ELONGATION FACTOR GREA"/>
    <property type="match status" value="1"/>
</dbReference>
<dbReference type="GO" id="GO:0070063">
    <property type="term" value="F:RNA polymerase binding"/>
    <property type="evidence" value="ECO:0007669"/>
    <property type="project" value="InterPro"/>
</dbReference>
<reference evidence="3" key="1">
    <citation type="journal article" date="2014" name="Int. J. Syst. Evol. Microbiol.">
        <title>Complete genome sequence of Corynebacterium casei LMG S-19264T (=DSM 44701T), isolated from a smear-ripened cheese.</title>
        <authorList>
            <consortium name="US DOE Joint Genome Institute (JGI-PGF)"/>
            <person name="Walter F."/>
            <person name="Albersmeier A."/>
            <person name="Kalinowski J."/>
            <person name="Ruckert C."/>
        </authorList>
    </citation>
    <scope>NUCLEOTIDE SEQUENCE</scope>
    <source>
        <strain evidence="3">VKM B-2222</strain>
    </source>
</reference>
<protein>
    <submittedName>
        <fullName evidence="3">Nucleoside diphosphate kinase regulator</fullName>
    </submittedName>
</protein>
<evidence type="ECO:0000259" key="1">
    <source>
        <dbReference type="Pfam" id="PF01272"/>
    </source>
</evidence>
<dbReference type="Gene3D" id="1.10.286.20">
    <property type="match status" value="1"/>
</dbReference>
<proteinExistence type="predicted"/>
<evidence type="ECO:0000313" key="4">
    <source>
        <dbReference type="Proteomes" id="UP001143349"/>
    </source>
</evidence>
<accession>A0AAD3NZZ7</accession>
<keyword evidence="3" id="KW-0808">Transferase</keyword>
<dbReference type="InterPro" id="IPR029462">
    <property type="entry name" value="Rnk_N"/>
</dbReference>
<dbReference type="GO" id="GO:0006354">
    <property type="term" value="P:DNA-templated transcription elongation"/>
    <property type="evidence" value="ECO:0007669"/>
    <property type="project" value="TreeGrafter"/>
</dbReference>